<dbReference type="InterPro" id="IPR029052">
    <property type="entry name" value="Metallo-depent_PP-like"/>
</dbReference>
<dbReference type="PANTHER" id="PTHR36303">
    <property type="entry name" value="2',3'-CYCLIC-NUCLEOTIDE 2'-PHOSPHODIESTERASE"/>
    <property type="match status" value="1"/>
</dbReference>
<feature type="binding site" evidence="2">
    <location>
        <position position="8"/>
    </location>
    <ligand>
        <name>Fe cation</name>
        <dbReference type="ChEBI" id="CHEBI:24875"/>
        <label>1</label>
    </ligand>
</feature>
<feature type="binding site" evidence="2">
    <location>
        <position position="39"/>
    </location>
    <ligand>
        <name>Fe cation</name>
        <dbReference type="ChEBI" id="CHEBI:24875"/>
        <label>2</label>
    </ligand>
</feature>
<evidence type="ECO:0000313" key="4">
    <source>
        <dbReference type="Proteomes" id="UP000321820"/>
    </source>
</evidence>
<dbReference type="GO" id="GO:0004113">
    <property type="term" value="F:2',3'-cyclic-nucleotide 3'-phosphodiesterase activity"/>
    <property type="evidence" value="ECO:0007669"/>
    <property type="project" value="TreeGrafter"/>
</dbReference>
<dbReference type="NCBIfam" id="TIGR00282">
    <property type="entry name" value="TIGR00282 family metallophosphoesterase"/>
    <property type="match status" value="1"/>
</dbReference>
<feature type="binding site" evidence="2">
    <location>
        <position position="157"/>
    </location>
    <ligand>
        <name>Fe cation</name>
        <dbReference type="ChEBI" id="CHEBI:24875"/>
        <label>2</label>
    </ligand>
</feature>
<evidence type="ECO:0000256" key="1">
    <source>
        <dbReference type="PIRSR" id="PIRSR004789-50"/>
    </source>
</evidence>
<dbReference type="AlphaFoldDB" id="A0A5B9ECD6"/>
<protein>
    <submittedName>
        <fullName evidence="3">TIGR00282 family metallophosphoesterase</fullName>
    </submittedName>
</protein>
<feature type="binding site" evidence="2">
    <location>
        <position position="40"/>
    </location>
    <ligand>
        <name>Fe cation</name>
        <dbReference type="ChEBI" id="CHEBI:24875"/>
        <label>1</label>
    </ligand>
</feature>
<organism evidence="3 4">
    <name type="scientific">Terriglobus albidus</name>
    <dbReference type="NCBI Taxonomy" id="1592106"/>
    <lineage>
        <taxon>Bacteria</taxon>
        <taxon>Pseudomonadati</taxon>
        <taxon>Acidobacteriota</taxon>
        <taxon>Terriglobia</taxon>
        <taxon>Terriglobales</taxon>
        <taxon>Acidobacteriaceae</taxon>
        <taxon>Terriglobus</taxon>
    </lineage>
</organism>
<dbReference type="PIRSF" id="PIRSF004789">
    <property type="entry name" value="DR1281"/>
    <property type="match status" value="1"/>
</dbReference>
<dbReference type="InterPro" id="IPR005235">
    <property type="entry name" value="YmdB-like"/>
</dbReference>
<dbReference type="OrthoDB" id="9801109at2"/>
<keyword evidence="2" id="KW-0479">Metal-binding</keyword>
<feature type="binding site" evidence="2">
    <location>
        <position position="182"/>
    </location>
    <ligand>
        <name>Fe cation</name>
        <dbReference type="ChEBI" id="CHEBI:24875"/>
        <label>2</label>
    </ligand>
</feature>
<reference evidence="3 4" key="1">
    <citation type="submission" date="2019-08" db="EMBL/GenBank/DDBJ databases">
        <title>Complete genome sequence of Terriglobus albidus strain ORNL.</title>
        <authorList>
            <person name="Podar M."/>
        </authorList>
    </citation>
    <scope>NUCLEOTIDE SEQUENCE [LARGE SCALE GENOMIC DNA]</scope>
    <source>
        <strain evidence="3 4">ORNL</strain>
    </source>
</reference>
<feature type="binding site" evidence="2">
    <location>
        <position position="184"/>
    </location>
    <ligand>
        <name>Fe cation</name>
        <dbReference type="ChEBI" id="CHEBI:24875"/>
        <label>1</label>
    </ligand>
</feature>
<dbReference type="CDD" id="cd07382">
    <property type="entry name" value="MPP_DR1281"/>
    <property type="match status" value="1"/>
</dbReference>
<dbReference type="KEGG" id="talb:FTW19_15665"/>
<sequence>MNILFVGDIFGSAGRRIVTEHLPHVLETHTVDLLIVNGENAAGGFGITPALAEDIFDMGAHVITTGNHFWDKKEILEYVASVPSYSHDRARRIIRPANFSPATPGFGVYEGTLPDGQTYAVINLQGRVFMQQNDDPFRKADTLLRDIKAKVIFVDFHAEATSEKVAMGWYLDGRVTAILGTHTHIPTADERILPGGTAYQTDVGMSGPYDSVIGVQTELVLNRFLTGAPGKFEAAKGNPKMCATLIRCDGATGRANGIQRIMLGE</sequence>
<dbReference type="SUPFAM" id="SSF56300">
    <property type="entry name" value="Metallo-dependent phosphatases"/>
    <property type="match status" value="1"/>
</dbReference>
<feature type="binding site" evidence="2">
    <location>
        <position position="39"/>
    </location>
    <ligand>
        <name>Fe cation</name>
        <dbReference type="ChEBI" id="CHEBI:24875"/>
        <label>1</label>
    </ligand>
</feature>
<evidence type="ECO:0000313" key="3">
    <source>
        <dbReference type="EMBL" id="QEE29304.1"/>
    </source>
</evidence>
<dbReference type="Proteomes" id="UP000321820">
    <property type="component" value="Chromosome"/>
</dbReference>
<dbReference type="GO" id="GO:0046872">
    <property type="term" value="F:metal ion binding"/>
    <property type="evidence" value="ECO:0007669"/>
    <property type="project" value="UniProtKB-KW"/>
</dbReference>
<keyword evidence="4" id="KW-1185">Reference proteome</keyword>
<proteinExistence type="predicted"/>
<dbReference type="Gene3D" id="3.60.21.10">
    <property type="match status" value="1"/>
</dbReference>
<dbReference type="Pfam" id="PF13277">
    <property type="entry name" value="YmdB"/>
    <property type="match status" value="1"/>
</dbReference>
<feature type="active site" description="Proton donor" evidence="1">
    <location>
        <position position="68"/>
    </location>
</feature>
<feature type="binding site" evidence="2">
    <location>
        <position position="67"/>
    </location>
    <ligand>
        <name>Fe cation</name>
        <dbReference type="ChEBI" id="CHEBI:24875"/>
        <label>2</label>
    </ligand>
</feature>
<gene>
    <name evidence="3" type="ORF">FTW19_15665</name>
</gene>
<dbReference type="RefSeq" id="WP_147648497.1">
    <property type="nucleotide sequence ID" value="NZ_CP042806.1"/>
</dbReference>
<evidence type="ECO:0000256" key="2">
    <source>
        <dbReference type="PIRSR" id="PIRSR004789-51"/>
    </source>
</evidence>
<dbReference type="EMBL" id="CP042806">
    <property type="protein sequence ID" value="QEE29304.1"/>
    <property type="molecule type" value="Genomic_DNA"/>
</dbReference>
<accession>A0A5B9ECD6</accession>
<dbReference type="PANTHER" id="PTHR36303:SF1">
    <property type="entry name" value="2',3'-CYCLIC-NUCLEOTIDE 2'-PHOSPHODIESTERASE"/>
    <property type="match status" value="1"/>
</dbReference>
<name>A0A5B9ECD6_9BACT</name>